<evidence type="ECO:0000313" key="7">
    <source>
        <dbReference type="Proteomes" id="UP000444174"/>
    </source>
</evidence>
<dbReference type="InterPro" id="IPR058163">
    <property type="entry name" value="LysR-type_TF_proteobact-type"/>
</dbReference>
<dbReference type="GO" id="GO:0006351">
    <property type="term" value="P:DNA-templated transcription"/>
    <property type="evidence" value="ECO:0007669"/>
    <property type="project" value="TreeGrafter"/>
</dbReference>
<dbReference type="SUPFAM" id="SSF46785">
    <property type="entry name" value="Winged helix' DNA-binding domain"/>
    <property type="match status" value="1"/>
</dbReference>
<dbReference type="GO" id="GO:0043565">
    <property type="term" value="F:sequence-specific DNA binding"/>
    <property type="evidence" value="ECO:0007669"/>
    <property type="project" value="TreeGrafter"/>
</dbReference>
<feature type="domain" description="HTH lysR-type" evidence="5">
    <location>
        <begin position="4"/>
        <end position="61"/>
    </location>
</feature>
<dbReference type="PROSITE" id="PS50931">
    <property type="entry name" value="HTH_LYSR"/>
    <property type="match status" value="1"/>
</dbReference>
<dbReference type="SUPFAM" id="SSF53850">
    <property type="entry name" value="Periplasmic binding protein-like II"/>
    <property type="match status" value="1"/>
</dbReference>
<evidence type="ECO:0000256" key="2">
    <source>
        <dbReference type="ARBA" id="ARBA00023015"/>
    </source>
</evidence>
<dbReference type="PRINTS" id="PR00039">
    <property type="entry name" value="HTHLYSR"/>
</dbReference>
<dbReference type="GO" id="GO:0003700">
    <property type="term" value="F:DNA-binding transcription factor activity"/>
    <property type="evidence" value="ECO:0007669"/>
    <property type="project" value="InterPro"/>
</dbReference>
<name>A0A843YMI5_9RHOB</name>
<evidence type="ECO:0000313" key="6">
    <source>
        <dbReference type="EMBL" id="MQQ10429.1"/>
    </source>
</evidence>
<evidence type="ECO:0000256" key="1">
    <source>
        <dbReference type="ARBA" id="ARBA00009437"/>
    </source>
</evidence>
<dbReference type="EMBL" id="WIBF01000015">
    <property type="protein sequence ID" value="MQQ10429.1"/>
    <property type="molecule type" value="Genomic_DNA"/>
</dbReference>
<reference evidence="6 7" key="1">
    <citation type="submission" date="2019-10" db="EMBL/GenBank/DDBJ databases">
        <title>Epibacterium sp. nov., isolated from seawater.</title>
        <authorList>
            <person name="Zhang X."/>
            <person name="Li N."/>
        </authorList>
    </citation>
    <scope>NUCLEOTIDE SEQUENCE [LARGE SCALE GENOMIC DNA]</scope>
    <source>
        <strain evidence="6 7">SM1979</strain>
    </source>
</reference>
<accession>A0A843YMI5</accession>
<keyword evidence="4" id="KW-0804">Transcription</keyword>
<evidence type="ECO:0000256" key="3">
    <source>
        <dbReference type="ARBA" id="ARBA00023125"/>
    </source>
</evidence>
<gene>
    <name evidence="6" type="ORF">GFB49_18340</name>
</gene>
<dbReference type="Pfam" id="PF00126">
    <property type="entry name" value="HTH_1"/>
    <property type="match status" value="1"/>
</dbReference>
<sequence>MTAPDWTHIRAFLATADTGSLSAAARQLGLTQPTLSRQVAALEEQLGVLLFERLGRALLLTEAGHELLGHAKQMGQAAEAFTLTASSQSQEIEGLVRITASDIFSVYLLPRVLKVLADRSPQLQVEIVADNGLRDLMRREADIALRHVRPEQPELVARRVQDAQANLYAAKTYVHAHGAPQTLADCSQHEFIGFGDLGRIIDFLEPLGISLTAKNFRFNSHNGLVAWDLVRQGFGISLMASEAGDNTPGVIRLLPQMTPVLFPIWLTTHRELHTSRKIRFVFDVMAEVLGHRTKNAP</sequence>
<dbReference type="Proteomes" id="UP000444174">
    <property type="component" value="Unassembled WGS sequence"/>
</dbReference>
<comment type="caution">
    <text evidence="6">The sequence shown here is derived from an EMBL/GenBank/DDBJ whole genome shotgun (WGS) entry which is preliminary data.</text>
</comment>
<comment type="similarity">
    <text evidence="1">Belongs to the LysR transcriptional regulatory family.</text>
</comment>
<evidence type="ECO:0000259" key="5">
    <source>
        <dbReference type="PROSITE" id="PS50931"/>
    </source>
</evidence>
<dbReference type="InterPro" id="IPR000847">
    <property type="entry name" value="LysR_HTH_N"/>
</dbReference>
<dbReference type="Gene3D" id="3.40.190.290">
    <property type="match status" value="1"/>
</dbReference>
<organism evidence="6 7">
    <name type="scientific">Tritonibacter litoralis</name>
    <dbReference type="NCBI Taxonomy" id="2662264"/>
    <lineage>
        <taxon>Bacteria</taxon>
        <taxon>Pseudomonadati</taxon>
        <taxon>Pseudomonadota</taxon>
        <taxon>Alphaproteobacteria</taxon>
        <taxon>Rhodobacterales</taxon>
        <taxon>Paracoccaceae</taxon>
        <taxon>Tritonibacter</taxon>
    </lineage>
</organism>
<dbReference type="InterPro" id="IPR036388">
    <property type="entry name" value="WH-like_DNA-bd_sf"/>
</dbReference>
<dbReference type="RefSeq" id="WP_153217410.1">
    <property type="nucleotide sequence ID" value="NZ_WIBF01000015.1"/>
</dbReference>
<protein>
    <submittedName>
        <fullName evidence="6">LysR family transcriptional regulator</fullName>
    </submittedName>
</protein>
<evidence type="ECO:0000256" key="4">
    <source>
        <dbReference type="ARBA" id="ARBA00023163"/>
    </source>
</evidence>
<keyword evidence="2" id="KW-0805">Transcription regulation</keyword>
<dbReference type="FunFam" id="1.10.10.10:FF:000001">
    <property type="entry name" value="LysR family transcriptional regulator"/>
    <property type="match status" value="1"/>
</dbReference>
<dbReference type="Gene3D" id="1.10.10.10">
    <property type="entry name" value="Winged helix-like DNA-binding domain superfamily/Winged helix DNA-binding domain"/>
    <property type="match status" value="1"/>
</dbReference>
<dbReference type="InterPro" id="IPR036390">
    <property type="entry name" value="WH_DNA-bd_sf"/>
</dbReference>
<dbReference type="InterPro" id="IPR005119">
    <property type="entry name" value="LysR_subst-bd"/>
</dbReference>
<dbReference type="Pfam" id="PF03466">
    <property type="entry name" value="LysR_substrate"/>
    <property type="match status" value="1"/>
</dbReference>
<keyword evidence="3" id="KW-0238">DNA-binding</keyword>
<dbReference type="PANTHER" id="PTHR30537">
    <property type="entry name" value="HTH-TYPE TRANSCRIPTIONAL REGULATOR"/>
    <property type="match status" value="1"/>
</dbReference>
<proteinExistence type="inferred from homology"/>
<keyword evidence="7" id="KW-1185">Reference proteome</keyword>
<dbReference type="AlphaFoldDB" id="A0A843YMI5"/>
<dbReference type="PANTHER" id="PTHR30537:SF3">
    <property type="entry name" value="TRANSCRIPTIONAL REGULATORY PROTEIN"/>
    <property type="match status" value="1"/>
</dbReference>